<dbReference type="FunFam" id="1.10.10.10:FF:000322">
    <property type="entry name" value="Probable disease resistance protein At1g63360"/>
    <property type="match status" value="1"/>
</dbReference>
<reference evidence="15" key="2">
    <citation type="submission" date="2025-08" db="UniProtKB">
        <authorList>
            <consortium name="RefSeq"/>
        </authorList>
    </citation>
    <scope>IDENTIFICATION</scope>
    <source>
        <tissue evidence="15">Leaves</tissue>
    </source>
</reference>
<evidence type="ECO:0000259" key="12">
    <source>
        <dbReference type="Pfam" id="PF23559"/>
    </source>
</evidence>
<evidence type="ECO:0000256" key="8">
    <source>
        <dbReference type="ARBA" id="ARBA00022741"/>
    </source>
</evidence>
<keyword evidence="14" id="KW-1185">Reference proteome</keyword>
<dbReference type="InterPro" id="IPR044974">
    <property type="entry name" value="Disease_R_plants"/>
</dbReference>
<dbReference type="Proteomes" id="UP001652660">
    <property type="component" value="Chromosome 11c"/>
</dbReference>
<organism evidence="14 15">
    <name type="scientific">Coffea arabica</name>
    <name type="common">Arabian coffee</name>
    <dbReference type="NCBI Taxonomy" id="13443"/>
    <lineage>
        <taxon>Eukaryota</taxon>
        <taxon>Viridiplantae</taxon>
        <taxon>Streptophyta</taxon>
        <taxon>Embryophyta</taxon>
        <taxon>Tracheophyta</taxon>
        <taxon>Spermatophyta</taxon>
        <taxon>Magnoliopsida</taxon>
        <taxon>eudicotyledons</taxon>
        <taxon>Gunneridae</taxon>
        <taxon>Pentapetalae</taxon>
        <taxon>asterids</taxon>
        <taxon>lamiids</taxon>
        <taxon>Gentianales</taxon>
        <taxon>Rubiaceae</taxon>
        <taxon>Ixoroideae</taxon>
        <taxon>Gardenieae complex</taxon>
        <taxon>Bertiereae - Coffeeae clade</taxon>
        <taxon>Coffeeae</taxon>
        <taxon>Coffea</taxon>
    </lineage>
</organism>
<evidence type="ECO:0000256" key="5">
    <source>
        <dbReference type="ARBA" id="ARBA00022614"/>
    </source>
</evidence>
<dbReference type="InterPro" id="IPR055414">
    <property type="entry name" value="LRR_R13L4/SHOC2-like"/>
</dbReference>
<protein>
    <submittedName>
        <fullName evidence="15">Late blight resistance protein homolog R1A-3</fullName>
    </submittedName>
</protein>
<feature type="domain" description="Disease resistance R13L4/SHOC-2-like LRR" evidence="13">
    <location>
        <begin position="570"/>
        <end position="830"/>
    </location>
</feature>
<dbReference type="GeneID" id="113716083"/>
<evidence type="ECO:0000256" key="2">
    <source>
        <dbReference type="ARBA" id="ARBA00004496"/>
    </source>
</evidence>
<dbReference type="GO" id="GO:0005524">
    <property type="term" value="F:ATP binding"/>
    <property type="evidence" value="ECO:0007669"/>
    <property type="project" value="UniProtKB-KW"/>
</dbReference>
<dbReference type="Pfam" id="PF23598">
    <property type="entry name" value="LRR_14"/>
    <property type="match status" value="1"/>
</dbReference>
<gene>
    <name evidence="15" type="primary">LOC113716083</name>
</gene>
<evidence type="ECO:0000256" key="6">
    <source>
        <dbReference type="ARBA" id="ARBA00022667"/>
    </source>
</evidence>
<keyword evidence="10" id="KW-0067">ATP-binding</keyword>
<proteinExistence type="inferred from homology"/>
<accession>A0A6P6V0G8</accession>
<dbReference type="InterPro" id="IPR032675">
    <property type="entry name" value="LRR_dom_sf"/>
</dbReference>
<sequence>MDEIDIVVEFLLEDIELVLSKTSYSILSEVSPVVISLYEDLNIIKSCLKRMKESPSNFNILQSFFLRQIRDVVLKILDATDSYINNALANSNGISGADIAISFQHSSELSFWATQVSLYRRLIPKVHNGINASMSNKEVSSRLKSSSPVLGEEVVGFDDEATAVLDRLTGEQKQLELEVISLVGVAGIGKTTFAKRLYNDSRVLHHFHVRAWTRGPQLNEEMNALHDLLTCVTNDNYSLHKMYPHEMGEKLHKLLKGKRYLIVIDGIWDSLSWKLFFMKYFPDDSNGSKILITSRTKDVVLKISPNSSPQVLQFLSQDESWELFESKVFTDESCPQELMELGKEMVAKCRGLPLAIVVLAGVAKQEKSPEWWMHIVTDIASPTRGKEQFMDILAFGYDHLPNWLKPCFLYLGSFPQGYEILVKKIVWSWIAEGFVKQNGEKKLEELAEEYLTDLVDRNLIAVSKRKSNGGIKTCQVHDLLRDLCVKKAKDNLFLQPICGHKQISLFSPSRPTLYDHCYKGVREIEAKLPYVSSRPQNIKCFHSYDFHYIPPNDVKFTHIDISLQQKNSLVYKLLRVLDLGYIILDHFPVNILELVHLNYLALRIYNLRKLPPLSKLWNLETLILVTEKGQIVTLPEDIWQMVKLRHLHYSGELEFERASLSSSTPFVLYNLQTISQVRPSSSIQEVLGRMPNLVNLGCHLTLSDAMKHAQFPDLSRLRMLETLTFDYQTLNMAKFFLPQPSKFPPNLKKLTLVGSFVDWKEMSIIGMLPNLEVLKIKDNFFNAPRWEVMDEAFSHLKFLKLSNTDLQQWSASSSSFPCLQQLVLDGCPNLQEIPSSFRSIDTLEAIELYYSSQSVADSARQIQDSQRYMGNDGLKVLIHPQFEEQ</sequence>
<feature type="domain" description="Disease resistance protein winged helix" evidence="12">
    <location>
        <begin position="414"/>
        <end position="484"/>
    </location>
</feature>
<evidence type="ECO:0000256" key="7">
    <source>
        <dbReference type="ARBA" id="ARBA00022737"/>
    </source>
</evidence>
<dbReference type="SUPFAM" id="SSF52058">
    <property type="entry name" value="L domain-like"/>
    <property type="match status" value="1"/>
</dbReference>
<dbReference type="RefSeq" id="XP_027096185.1">
    <property type="nucleotide sequence ID" value="XM_027240384.1"/>
</dbReference>
<keyword evidence="7" id="KW-0677">Repeat</keyword>
<evidence type="ECO:0000256" key="4">
    <source>
        <dbReference type="ARBA" id="ARBA00022490"/>
    </source>
</evidence>
<evidence type="ECO:0000256" key="3">
    <source>
        <dbReference type="ARBA" id="ARBA00008894"/>
    </source>
</evidence>
<dbReference type="GO" id="GO:0005737">
    <property type="term" value="C:cytoplasm"/>
    <property type="evidence" value="ECO:0007669"/>
    <property type="project" value="UniProtKB-SubCell"/>
</dbReference>
<comment type="similarity">
    <text evidence="3">Belongs to the disease resistance NB-LRR family.</text>
</comment>
<dbReference type="GO" id="GO:0043531">
    <property type="term" value="F:ADP binding"/>
    <property type="evidence" value="ECO:0007669"/>
    <property type="project" value="InterPro"/>
</dbReference>
<evidence type="ECO:0000256" key="1">
    <source>
        <dbReference type="ARBA" id="ARBA00002074"/>
    </source>
</evidence>
<comment type="function">
    <text evidence="1">Confers resistance to late blight (Phytophthora infestans) races carrying the avirulence gene Avr1. Resistance proteins guard the plant against pathogens that contain an appropriate avirulence protein via an indirect interaction with this avirulence protein. That triggers a defense system including the hypersensitive response, which restricts the pathogen growth.</text>
</comment>
<dbReference type="Gene3D" id="3.80.10.10">
    <property type="entry name" value="Ribonuclease Inhibitor"/>
    <property type="match status" value="1"/>
</dbReference>
<evidence type="ECO:0000259" key="11">
    <source>
        <dbReference type="Pfam" id="PF00931"/>
    </source>
</evidence>
<dbReference type="Gene3D" id="3.40.50.300">
    <property type="entry name" value="P-loop containing nucleotide triphosphate hydrolases"/>
    <property type="match status" value="1"/>
</dbReference>
<evidence type="ECO:0000256" key="10">
    <source>
        <dbReference type="ARBA" id="ARBA00022840"/>
    </source>
</evidence>
<keyword evidence="5" id="KW-0433">Leucine-rich repeat</keyword>
<reference evidence="14" key="1">
    <citation type="journal article" date="2025" name="Foods">
        <title>Unveiling the Microbial Signatures of Arabica Coffee Cherries: Insights into Ripeness Specific Diversity, Functional Traits, and Implications for Quality and Safety.</title>
        <authorList>
            <consortium name="RefSeq"/>
            <person name="Tenea G.N."/>
            <person name="Cifuentes V."/>
            <person name="Reyes P."/>
            <person name="Cevallos-Vallejos M."/>
        </authorList>
    </citation>
    <scope>NUCLEOTIDE SEQUENCE [LARGE SCALE GENOMIC DNA]</scope>
</reference>
<dbReference type="InterPro" id="IPR002182">
    <property type="entry name" value="NB-ARC"/>
</dbReference>
<dbReference type="InterPro" id="IPR058922">
    <property type="entry name" value="WHD_DRP"/>
</dbReference>
<dbReference type="PRINTS" id="PR00364">
    <property type="entry name" value="DISEASERSIST"/>
</dbReference>
<evidence type="ECO:0000259" key="13">
    <source>
        <dbReference type="Pfam" id="PF23598"/>
    </source>
</evidence>
<name>A0A6P6V0G8_COFAR</name>
<dbReference type="PANTHER" id="PTHR23155:SF1152">
    <property type="entry name" value="AAA+ ATPASE DOMAIN-CONTAINING PROTEIN"/>
    <property type="match status" value="1"/>
</dbReference>
<evidence type="ECO:0000256" key="9">
    <source>
        <dbReference type="ARBA" id="ARBA00022821"/>
    </source>
</evidence>
<evidence type="ECO:0000313" key="14">
    <source>
        <dbReference type="Proteomes" id="UP001652660"/>
    </source>
</evidence>
<dbReference type="Gene3D" id="1.10.8.430">
    <property type="entry name" value="Helical domain of apoptotic protease-activating factors"/>
    <property type="match status" value="1"/>
</dbReference>
<dbReference type="InterPro" id="IPR027417">
    <property type="entry name" value="P-loop_NTPase"/>
</dbReference>
<evidence type="ECO:0000313" key="15">
    <source>
        <dbReference type="RefSeq" id="XP_027096185.1"/>
    </source>
</evidence>
<keyword evidence="4" id="KW-0963">Cytoplasm</keyword>
<keyword evidence="6" id="KW-0381">Hypersensitive response</keyword>
<keyword evidence="8" id="KW-0547">Nucleotide-binding</keyword>
<dbReference type="SUPFAM" id="SSF52540">
    <property type="entry name" value="P-loop containing nucleoside triphosphate hydrolases"/>
    <property type="match status" value="1"/>
</dbReference>
<keyword evidence="9" id="KW-0611">Plant defense</keyword>
<comment type="subcellular location">
    <subcellularLocation>
        <location evidence="2">Cytoplasm</location>
    </subcellularLocation>
</comment>
<dbReference type="OrthoDB" id="646178at2759"/>
<dbReference type="InterPro" id="IPR036388">
    <property type="entry name" value="WH-like_DNA-bd_sf"/>
</dbReference>
<dbReference type="Gene3D" id="1.10.10.10">
    <property type="entry name" value="Winged helix-like DNA-binding domain superfamily/Winged helix DNA-binding domain"/>
    <property type="match status" value="1"/>
</dbReference>
<dbReference type="Pfam" id="PF00931">
    <property type="entry name" value="NB-ARC"/>
    <property type="match status" value="1"/>
</dbReference>
<dbReference type="Pfam" id="PF23559">
    <property type="entry name" value="WHD_DRP"/>
    <property type="match status" value="1"/>
</dbReference>
<dbReference type="PANTHER" id="PTHR23155">
    <property type="entry name" value="DISEASE RESISTANCE PROTEIN RP"/>
    <property type="match status" value="1"/>
</dbReference>
<dbReference type="InterPro" id="IPR042197">
    <property type="entry name" value="Apaf_helical"/>
</dbReference>
<feature type="domain" description="NB-ARC" evidence="11">
    <location>
        <begin position="162"/>
        <end position="333"/>
    </location>
</feature>
<dbReference type="AlphaFoldDB" id="A0A6P6V0G8"/>
<dbReference type="GO" id="GO:0009626">
    <property type="term" value="P:plant-type hypersensitive response"/>
    <property type="evidence" value="ECO:0007669"/>
    <property type="project" value="UniProtKB-KW"/>
</dbReference>